<dbReference type="Pfam" id="PF14273">
    <property type="entry name" value="DUF4360"/>
    <property type="match status" value="1"/>
</dbReference>
<keyword evidence="1" id="KW-0732">Signal</keyword>
<dbReference type="Proteomes" id="UP001499978">
    <property type="component" value="Unassembled WGS sequence"/>
</dbReference>
<keyword evidence="3" id="KW-1185">Reference proteome</keyword>
<sequence>MNRGDIDMGYLRIKVLVAAAGAIAMLGTAAVANAAPLQKESVIEGVSFKGTGCEKGTAQSNLSNGDKTMTVIYDAYEVRLEPAVADKPKSCEISVRLRAAKGTQYAVRQIVQSGYADVGSGMTGTLHTKYYYPGEQGRPDLRIHEKTESYDAGYADLVTNVLPREDYWTPCGLNKKLILQSSIALSHKPGSSKDGVGYMALDTTEADIKLELKTRTCSKK</sequence>
<feature type="signal peptide" evidence="1">
    <location>
        <begin position="1"/>
        <end position="34"/>
    </location>
</feature>
<proteinExistence type="predicted"/>
<dbReference type="InterPro" id="IPR025649">
    <property type="entry name" value="DUF4360"/>
</dbReference>
<evidence type="ECO:0000313" key="3">
    <source>
        <dbReference type="Proteomes" id="UP001499978"/>
    </source>
</evidence>
<evidence type="ECO:0000256" key="1">
    <source>
        <dbReference type="SAM" id="SignalP"/>
    </source>
</evidence>
<dbReference type="PANTHER" id="PTHR38847:SF1">
    <property type="entry name" value="PSEUDOURIDINE SYNTHASE RSUA_RLUA-LIKE DOMAIN-CONTAINING PROTEIN"/>
    <property type="match status" value="1"/>
</dbReference>
<protein>
    <recommendedName>
        <fullName evidence="4">DUF4360 domain-containing protein</fullName>
    </recommendedName>
</protein>
<reference evidence="3" key="1">
    <citation type="journal article" date="2019" name="Int. J. Syst. Evol. Microbiol.">
        <title>The Global Catalogue of Microorganisms (GCM) 10K type strain sequencing project: providing services to taxonomists for standard genome sequencing and annotation.</title>
        <authorList>
            <consortium name="The Broad Institute Genomics Platform"/>
            <consortium name="The Broad Institute Genome Sequencing Center for Infectious Disease"/>
            <person name="Wu L."/>
            <person name="Ma J."/>
        </authorList>
    </citation>
    <scope>NUCLEOTIDE SEQUENCE [LARGE SCALE GENOMIC DNA]</scope>
    <source>
        <strain evidence="3">JCM 3367</strain>
    </source>
</reference>
<feature type="chain" id="PRO_5047436195" description="DUF4360 domain-containing protein" evidence="1">
    <location>
        <begin position="35"/>
        <end position="220"/>
    </location>
</feature>
<comment type="caution">
    <text evidence="2">The sequence shown here is derived from an EMBL/GenBank/DDBJ whole genome shotgun (WGS) entry which is preliminary data.</text>
</comment>
<accession>A0ABP6A411</accession>
<dbReference type="PANTHER" id="PTHR38847">
    <property type="match status" value="1"/>
</dbReference>
<organism evidence="2 3">
    <name type="scientific">Pilimelia columellifera subsp. columellifera</name>
    <dbReference type="NCBI Taxonomy" id="706583"/>
    <lineage>
        <taxon>Bacteria</taxon>
        <taxon>Bacillati</taxon>
        <taxon>Actinomycetota</taxon>
        <taxon>Actinomycetes</taxon>
        <taxon>Micromonosporales</taxon>
        <taxon>Micromonosporaceae</taxon>
        <taxon>Pilimelia</taxon>
    </lineage>
</organism>
<evidence type="ECO:0008006" key="4">
    <source>
        <dbReference type="Google" id="ProtNLM"/>
    </source>
</evidence>
<gene>
    <name evidence="2" type="ORF">GCM10010201_00400</name>
</gene>
<name>A0ABP6A411_9ACTN</name>
<evidence type="ECO:0000313" key="2">
    <source>
        <dbReference type="EMBL" id="GAA2509791.1"/>
    </source>
</evidence>
<dbReference type="EMBL" id="BAAARY010000001">
    <property type="protein sequence ID" value="GAA2509791.1"/>
    <property type="molecule type" value="Genomic_DNA"/>
</dbReference>